<name>A3VIF3_9RHOB</name>
<evidence type="ECO:0000313" key="1">
    <source>
        <dbReference type="EMBL" id="EAQ11884.1"/>
    </source>
</evidence>
<comment type="caution">
    <text evidence="1">The sequence shown here is derived from an EMBL/GenBank/DDBJ whole genome shotgun (WGS) entry which is preliminary data.</text>
</comment>
<sequence length="76" mass="8322">MSDITKGNAMHIAPQQIVRHSADGSIDTAHYLRRGAEARSAVAWATIDALRQLLARGFAPVRKRVQTKRTTALPAE</sequence>
<gene>
    <name evidence="1" type="ORF">RB2654_07376</name>
</gene>
<accession>A3VIF3</accession>
<dbReference type="Proteomes" id="UP000002931">
    <property type="component" value="Unassembled WGS sequence"/>
</dbReference>
<dbReference type="EMBL" id="AAMT01000011">
    <property type="protein sequence ID" value="EAQ11884.1"/>
    <property type="molecule type" value="Genomic_DNA"/>
</dbReference>
<protein>
    <submittedName>
        <fullName evidence="1">Uncharacterized protein</fullName>
    </submittedName>
</protein>
<dbReference type="HOGENOM" id="CLU_2650180_0_0_5"/>
<organism evidence="1 2">
    <name type="scientific">Maritimibacter alkaliphilus HTCC2654</name>
    <dbReference type="NCBI Taxonomy" id="314271"/>
    <lineage>
        <taxon>Bacteria</taxon>
        <taxon>Pseudomonadati</taxon>
        <taxon>Pseudomonadota</taxon>
        <taxon>Alphaproteobacteria</taxon>
        <taxon>Rhodobacterales</taxon>
        <taxon>Roseobacteraceae</taxon>
        <taxon>Maritimibacter</taxon>
    </lineage>
</organism>
<reference evidence="1 2" key="1">
    <citation type="journal article" date="2010" name="J. Bacteriol.">
        <title>Genome sequences of Pelagibaca bermudensis HTCC2601T and Maritimibacter alkaliphilus HTCC2654T, the type strains of two marine Roseobacter genera.</title>
        <authorList>
            <person name="Thrash J.C."/>
            <person name="Cho J.C."/>
            <person name="Ferriera S."/>
            <person name="Johnson J."/>
            <person name="Vergin K.L."/>
            <person name="Giovannoni S.J."/>
        </authorList>
    </citation>
    <scope>NUCLEOTIDE SEQUENCE [LARGE SCALE GENOMIC DNA]</scope>
    <source>
        <strain evidence="1 2">HTCC2654</strain>
    </source>
</reference>
<dbReference type="AlphaFoldDB" id="A3VIF3"/>
<proteinExistence type="predicted"/>
<evidence type="ECO:0000313" key="2">
    <source>
        <dbReference type="Proteomes" id="UP000002931"/>
    </source>
</evidence>
<keyword evidence="2" id="KW-1185">Reference proteome</keyword>